<comment type="caution">
    <text evidence="1">The sequence shown here is derived from an EMBL/GenBank/DDBJ whole genome shotgun (WGS) entry which is preliminary data.</text>
</comment>
<protein>
    <submittedName>
        <fullName evidence="1">Uncharacterized protein</fullName>
    </submittedName>
</protein>
<evidence type="ECO:0000313" key="1">
    <source>
        <dbReference type="EMBL" id="SIR56258.1"/>
    </source>
</evidence>
<gene>
    <name evidence="1" type="ORF">SAMN05421828_1562</name>
</gene>
<organism evidence="1 2">
    <name type="scientific">Acidiphilium rubrum</name>
    <dbReference type="NCBI Taxonomy" id="526"/>
    <lineage>
        <taxon>Bacteria</taxon>
        <taxon>Pseudomonadati</taxon>
        <taxon>Pseudomonadota</taxon>
        <taxon>Alphaproteobacteria</taxon>
        <taxon>Acetobacterales</taxon>
        <taxon>Acidocellaceae</taxon>
        <taxon>Acidiphilium</taxon>
    </lineage>
</organism>
<dbReference type="EMBL" id="FTNE01000056">
    <property type="protein sequence ID" value="SIR56258.1"/>
    <property type="molecule type" value="Genomic_DNA"/>
</dbReference>
<name>A0A8G2CP59_ACIRU</name>
<dbReference type="AlphaFoldDB" id="A0A8G2CP59"/>
<accession>A0A8G2CP59</accession>
<sequence length="36" mass="4194">MFSDLKNIGTCQYVAKNAEKPKDERLNELIAKKKLR</sequence>
<keyword evidence="2" id="KW-1185">Reference proteome</keyword>
<evidence type="ECO:0000313" key="2">
    <source>
        <dbReference type="Proteomes" id="UP000186308"/>
    </source>
</evidence>
<proteinExistence type="predicted"/>
<reference evidence="1 2" key="1">
    <citation type="submission" date="2017-01" db="EMBL/GenBank/DDBJ databases">
        <authorList>
            <person name="Varghese N."/>
            <person name="Submissions S."/>
        </authorList>
    </citation>
    <scope>NUCLEOTIDE SEQUENCE [LARGE SCALE GENOMIC DNA]</scope>
    <source>
        <strain evidence="1 2">ATCC 35905</strain>
    </source>
</reference>
<dbReference type="Proteomes" id="UP000186308">
    <property type="component" value="Unassembled WGS sequence"/>
</dbReference>